<dbReference type="Gene3D" id="1.10.357.10">
    <property type="entry name" value="Tetracycline Repressor, domain 2"/>
    <property type="match status" value="1"/>
</dbReference>
<evidence type="ECO:0000313" key="7">
    <source>
        <dbReference type="Proteomes" id="UP000808337"/>
    </source>
</evidence>
<evidence type="ECO:0000259" key="5">
    <source>
        <dbReference type="PROSITE" id="PS50977"/>
    </source>
</evidence>
<dbReference type="GO" id="GO:0003700">
    <property type="term" value="F:DNA-binding transcription factor activity"/>
    <property type="evidence" value="ECO:0007669"/>
    <property type="project" value="TreeGrafter"/>
</dbReference>
<dbReference type="InterPro" id="IPR050109">
    <property type="entry name" value="HTH-type_TetR-like_transc_reg"/>
</dbReference>
<keyword evidence="1" id="KW-0805">Transcription regulation</keyword>
<comment type="caution">
    <text evidence="6">The sequence shown here is derived from an EMBL/GenBank/DDBJ whole genome shotgun (WGS) entry which is preliminary data.</text>
</comment>
<evidence type="ECO:0000256" key="2">
    <source>
        <dbReference type="ARBA" id="ARBA00023125"/>
    </source>
</evidence>
<keyword evidence="3" id="KW-0804">Transcription</keyword>
<dbReference type="PROSITE" id="PS50977">
    <property type="entry name" value="HTH_TETR_2"/>
    <property type="match status" value="1"/>
</dbReference>
<dbReference type="AlphaFoldDB" id="A0A9D7XQ94"/>
<feature type="domain" description="HTH tetR-type" evidence="5">
    <location>
        <begin position="12"/>
        <end position="72"/>
    </location>
</feature>
<dbReference type="GO" id="GO:0000976">
    <property type="term" value="F:transcription cis-regulatory region binding"/>
    <property type="evidence" value="ECO:0007669"/>
    <property type="project" value="TreeGrafter"/>
</dbReference>
<name>A0A9D7XQ94_9BACT</name>
<proteinExistence type="predicted"/>
<evidence type="ECO:0000256" key="4">
    <source>
        <dbReference type="PROSITE-ProRule" id="PRU00335"/>
    </source>
</evidence>
<dbReference type="Proteomes" id="UP000808337">
    <property type="component" value="Unassembled WGS sequence"/>
</dbReference>
<dbReference type="InterPro" id="IPR009057">
    <property type="entry name" value="Homeodomain-like_sf"/>
</dbReference>
<dbReference type="EMBL" id="JADKGY010000008">
    <property type="protein sequence ID" value="MBK9982811.1"/>
    <property type="molecule type" value="Genomic_DNA"/>
</dbReference>
<dbReference type="SUPFAM" id="SSF46689">
    <property type="entry name" value="Homeodomain-like"/>
    <property type="match status" value="1"/>
</dbReference>
<dbReference type="PANTHER" id="PTHR30055:SF212">
    <property type="entry name" value="TETR-FAMILY FAMILY TRANSCRIPTIONAL REGULATOR"/>
    <property type="match status" value="1"/>
</dbReference>
<dbReference type="PANTHER" id="PTHR30055">
    <property type="entry name" value="HTH-TYPE TRANSCRIPTIONAL REGULATOR RUTR"/>
    <property type="match status" value="1"/>
</dbReference>
<dbReference type="Pfam" id="PF00440">
    <property type="entry name" value="TetR_N"/>
    <property type="match status" value="1"/>
</dbReference>
<dbReference type="InterPro" id="IPR001647">
    <property type="entry name" value="HTH_TetR"/>
</dbReference>
<dbReference type="InterPro" id="IPR036271">
    <property type="entry name" value="Tet_transcr_reg_TetR-rel_C_sf"/>
</dbReference>
<accession>A0A9D7XQ94</accession>
<protein>
    <submittedName>
        <fullName evidence="6">TetR/AcrR family transcriptional regulator</fullName>
    </submittedName>
</protein>
<dbReference type="PRINTS" id="PR00455">
    <property type="entry name" value="HTHTETR"/>
</dbReference>
<organism evidence="6 7">
    <name type="scientific">Candidatus Opimibacter skivensis</name>
    <dbReference type="NCBI Taxonomy" id="2982028"/>
    <lineage>
        <taxon>Bacteria</taxon>
        <taxon>Pseudomonadati</taxon>
        <taxon>Bacteroidota</taxon>
        <taxon>Saprospiria</taxon>
        <taxon>Saprospirales</taxon>
        <taxon>Saprospiraceae</taxon>
        <taxon>Candidatus Opimibacter</taxon>
    </lineage>
</organism>
<feature type="DNA-binding region" description="H-T-H motif" evidence="4">
    <location>
        <begin position="35"/>
        <end position="54"/>
    </location>
</feature>
<keyword evidence="2 4" id="KW-0238">DNA-binding</keyword>
<sequence length="208" mass="24193">MGIAERKEREREGVKDLILNAAREIFLREGYENTSIRKIASQIEYSPGTIYLHYKDKNELLLALHDKAFECKMKSLFHDVQNIPDPLERLKATGRSYLQYGIDNPQDYELMFILTCTMDALALKEEFWSDGAMAINMLKENVKACIEAGYFRKDLNLDETSLLLWSQVHGITSLYNTERLNIYSIEDKKEFMFRTLDVFFSIITHGLA</sequence>
<gene>
    <name evidence="6" type="ORF">IPP15_10385</name>
</gene>
<evidence type="ECO:0000256" key="3">
    <source>
        <dbReference type="ARBA" id="ARBA00023163"/>
    </source>
</evidence>
<dbReference type="InterPro" id="IPR025996">
    <property type="entry name" value="MT1864/Rv1816-like_C"/>
</dbReference>
<dbReference type="Pfam" id="PF13305">
    <property type="entry name" value="TetR_C_33"/>
    <property type="match status" value="1"/>
</dbReference>
<evidence type="ECO:0000256" key="1">
    <source>
        <dbReference type="ARBA" id="ARBA00023015"/>
    </source>
</evidence>
<evidence type="ECO:0000313" key="6">
    <source>
        <dbReference type="EMBL" id="MBK9982811.1"/>
    </source>
</evidence>
<reference evidence="6 7" key="1">
    <citation type="submission" date="2020-10" db="EMBL/GenBank/DDBJ databases">
        <title>Connecting structure to function with the recovery of over 1000 high-quality activated sludge metagenome-assembled genomes encoding full-length rRNA genes using long-read sequencing.</title>
        <authorList>
            <person name="Singleton C.M."/>
            <person name="Petriglieri F."/>
            <person name="Kristensen J.M."/>
            <person name="Kirkegaard R.H."/>
            <person name="Michaelsen T.Y."/>
            <person name="Andersen M.H."/>
            <person name="Karst S.M."/>
            <person name="Dueholm M.S."/>
            <person name="Nielsen P.H."/>
            <person name="Albertsen M."/>
        </authorList>
    </citation>
    <scope>NUCLEOTIDE SEQUENCE [LARGE SCALE GENOMIC DNA]</scope>
    <source>
        <strain evidence="6">Ribe_18-Q3-R11-54_MAXAC.273</strain>
    </source>
</reference>
<dbReference type="SUPFAM" id="SSF48498">
    <property type="entry name" value="Tetracyclin repressor-like, C-terminal domain"/>
    <property type="match status" value="1"/>
</dbReference>